<dbReference type="GO" id="GO:0005664">
    <property type="term" value="C:nuclear origin of replication recognition complex"/>
    <property type="evidence" value="ECO:0007669"/>
    <property type="project" value="UniProtKB-UniRule"/>
</dbReference>
<sequence>MDGENSIAMEPNDIEEEEFGFSRNYFLAKELGGSGKKAARKLSEINLVDEQELREAYANIEPKHEKEIIDLVRSYKNSYSEWVAVLRCGFGLLMYGFGSKKALIEDFASTALTDYSVIVINGYLQSINLKQVAATLAELLWDQLKMKQKSTSANKNQQQPFHTRSMDDLISFLDGPHLEDDECFVCILVNNIDGPGLRDSETQQYLARLAACSHIRVVASIDHVNAALLWDKKMVHTQFNWYWYHVPTYAPYKVEGMFFPLILTHTGTAQNVKTASIVLQSLTPNAQSVFKVLADHQIAHPDEEGKLGYILILISYNRGMPFNNLYAICRERFLVSSQITLNAHLTEFKDHELVKTKRNSDGEDCLYVPLANEALQKLVQEISQ</sequence>
<dbReference type="Pfam" id="PF24882">
    <property type="entry name" value="WHD_ORC2"/>
    <property type="match status" value="1"/>
</dbReference>
<keyword evidence="4 5" id="KW-0539">Nucleus</keyword>
<dbReference type="Proteomes" id="UP000653305">
    <property type="component" value="Unassembled WGS sequence"/>
</dbReference>
<name>A0A830CE05_9LAMI</name>
<comment type="subcellular location">
    <subcellularLocation>
        <location evidence="1 5">Nucleus</location>
    </subcellularLocation>
</comment>
<evidence type="ECO:0000256" key="4">
    <source>
        <dbReference type="ARBA" id="ARBA00023242"/>
    </source>
</evidence>
<dbReference type="EMBL" id="BMAC01000355">
    <property type="protein sequence ID" value="GFP94544.1"/>
    <property type="molecule type" value="Genomic_DNA"/>
</dbReference>
<proteinExistence type="inferred from homology"/>
<comment type="caution">
    <text evidence="8">The sequence shown here is derived from an EMBL/GenBank/DDBJ whole genome shotgun (WGS) entry which is preliminary data.</text>
</comment>
<gene>
    <name evidence="8" type="ORF">PHJA_001598800</name>
</gene>
<dbReference type="AlphaFoldDB" id="A0A830CE05"/>
<dbReference type="OrthoDB" id="20198at2759"/>
<evidence type="ECO:0000256" key="5">
    <source>
        <dbReference type="RuleBase" id="RU368084"/>
    </source>
</evidence>
<comment type="function">
    <text evidence="5">Component of the origin recognition complex (ORC) that binds origins of replication. DNA-binding is ATP-dependent. ORC is required to assemble the pre-replication complex necessary to initiate DNA replication.</text>
</comment>
<evidence type="ECO:0000313" key="9">
    <source>
        <dbReference type="Proteomes" id="UP000653305"/>
    </source>
</evidence>
<protein>
    <recommendedName>
        <fullName evidence="5">Origin recognition complex subunit 2</fullName>
    </recommendedName>
</protein>
<evidence type="ECO:0000256" key="3">
    <source>
        <dbReference type="ARBA" id="ARBA00022705"/>
    </source>
</evidence>
<comment type="subunit">
    <text evidence="5">Component of the origin recognition complex (ORC).</text>
</comment>
<dbReference type="PANTHER" id="PTHR14052">
    <property type="entry name" value="ORIGIN RECOGNITION COMPLEX SUBUNIT 2"/>
    <property type="match status" value="1"/>
</dbReference>
<feature type="domain" description="Origin recognition complex subunit 2 winged-helix" evidence="7">
    <location>
        <begin position="318"/>
        <end position="373"/>
    </location>
</feature>
<evidence type="ECO:0000256" key="2">
    <source>
        <dbReference type="ARBA" id="ARBA00007421"/>
    </source>
</evidence>
<organism evidence="8 9">
    <name type="scientific">Phtheirospermum japonicum</name>
    <dbReference type="NCBI Taxonomy" id="374723"/>
    <lineage>
        <taxon>Eukaryota</taxon>
        <taxon>Viridiplantae</taxon>
        <taxon>Streptophyta</taxon>
        <taxon>Embryophyta</taxon>
        <taxon>Tracheophyta</taxon>
        <taxon>Spermatophyta</taxon>
        <taxon>Magnoliopsida</taxon>
        <taxon>eudicotyledons</taxon>
        <taxon>Gunneridae</taxon>
        <taxon>Pentapetalae</taxon>
        <taxon>asterids</taxon>
        <taxon>lamiids</taxon>
        <taxon>Lamiales</taxon>
        <taxon>Orobanchaceae</taxon>
        <taxon>Orobanchaceae incertae sedis</taxon>
        <taxon>Phtheirospermum</taxon>
    </lineage>
</organism>
<dbReference type="InterPro" id="IPR007220">
    <property type="entry name" value="ORC2"/>
</dbReference>
<feature type="domain" description="Origin recognition complex subunit 2 RecA-like" evidence="6">
    <location>
        <begin position="70"/>
        <end position="246"/>
    </location>
</feature>
<evidence type="ECO:0000256" key="1">
    <source>
        <dbReference type="ARBA" id="ARBA00004123"/>
    </source>
</evidence>
<comment type="similarity">
    <text evidence="2 5">Belongs to the ORC2 family.</text>
</comment>
<keyword evidence="9" id="KW-1185">Reference proteome</keyword>
<dbReference type="GO" id="GO:0006260">
    <property type="term" value="P:DNA replication"/>
    <property type="evidence" value="ECO:0007669"/>
    <property type="project" value="UniProtKB-UniRule"/>
</dbReference>
<dbReference type="PANTHER" id="PTHR14052:SF0">
    <property type="entry name" value="ORIGIN RECOGNITION COMPLEX SUBUNIT 2"/>
    <property type="match status" value="1"/>
</dbReference>
<keyword evidence="3 5" id="KW-0235">DNA replication</keyword>
<accession>A0A830CE05</accession>
<evidence type="ECO:0000259" key="7">
    <source>
        <dbReference type="Pfam" id="PF24882"/>
    </source>
</evidence>
<dbReference type="Pfam" id="PF04084">
    <property type="entry name" value="RecA-like_ORC2"/>
    <property type="match status" value="1"/>
</dbReference>
<dbReference type="GO" id="GO:0003688">
    <property type="term" value="F:DNA replication origin binding"/>
    <property type="evidence" value="ECO:0007669"/>
    <property type="project" value="UniProtKB-UniRule"/>
</dbReference>
<dbReference type="InterPro" id="IPR056772">
    <property type="entry name" value="RecA-like_ORC2"/>
</dbReference>
<evidence type="ECO:0000259" key="6">
    <source>
        <dbReference type="Pfam" id="PF04084"/>
    </source>
</evidence>
<reference evidence="8" key="1">
    <citation type="submission" date="2020-07" db="EMBL/GenBank/DDBJ databases">
        <title>Ethylene signaling mediates host invasion by parasitic plants.</title>
        <authorList>
            <person name="Yoshida S."/>
        </authorList>
    </citation>
    <scope>NUCLEOTIDE SEQUENCE</scope>
    <source>
        <strain evidence="8">Okayama</strain>
    </source>
</reference>
<dbReference type="InterPro" id="IPR056773">
    <property type="entry name" value="WHD_ORC2"/>
</dbReference>
<evidence type="ECO:0000313" key="8">
    <source>
        <dbReference type="EMBL" id="GFP94544.1"/>
    </source>
</evidence>